<organism evidence="1 2">
    <name type="scientific">Rubus argutus</name>
    <name type="common">Southern blackberry</name>
    <dbReference type="NCBI Taxonomy" id="59490"/>
    <lineage>
        <taxon>Eukaryota</taxon>
        <taxon>Viridiplantae</taxon>
        <taxon>Streptophyta</taxon>
        <taxon>Embryophyta</taxon>
        <taxon>Tracheophyta</taxon>
        <taxon>Spermatophyta</taxon>
        <taxon>Magnoliopsida</taxon>
        <taxon>eudicotyledons</taxon>
        <taxon>Gunneridae</taxon>
        <taxon>Pentapetalae</taxon>
        <taxon>rosids</taxon>
        <taxon>fabids</taxon>
        <taxon>Rosales</taxon>
        <taxon>Rosaceae</taxon>
        <taxon>Rosoideae</taxon>
        <taxon>Rosoideae incertae sedis</taxon>
        <taxon>Rubus</taxon>
    </lineage>
</organism>
<comment type="caution">
    <text evidence="1">The sequence shown here is derived from an EMBL/GenBank/DDBJ whole genome shotgun (WGS) entry which is preliminary data.</text>
</comment>
<dbReference type="AlphaFoldDB" id="A0AAW1X0I4"/>
<dbReference type="EMBL" id="JBEDUW010000005">
    <property type="protein sequence ID" value="KAK9930383.1"/>
    <property type="molecule type" value="Genomic_DNA"/>
</dbReference>
<keyword evidence="2" id="KW-1185">Reference proteome</keyword>
<gene>
    <name evidence="1" type="ORF">M0R45_027422</name>
</gene>
<sequence>MAMSIRTLTTTTAITPSNSRPSLLHHHLRLNQRDSCHFLGNRSLRSFNTSLQRVQIGSKILMVVNSVDPGTPPLPSDPSGGSWKVWILGMLFSVIIPLQRTNGCHYSS</sequence>
<evidence type="ECO:0000313" key="1">
    <source>
        <dbReference type="EMBL" id="KAK9930383.1"/>
    </source>
</evidence>
<accession>A0AAW1X0I4</accession>
<proteinExistence type="predicted"/>
<evidence type="ECO:0000313" key="2">
    <source>
        <dbReference type="Proteomes" id="UP001457282"/>
    </source>
</evidence>
<protein>
    <submittedName>
        <fullName evidence="1">Uncharacterized protein</fullName>
    </submittedName>
</protein>
<reference evidence="1 2" key="1">
    <citation type="journal article" date="2023" name="G3 (Bethesda)">
        <title>A chromosome-length genome assembly and annotation of blackberry (Rubus argutus, cv. 'Hillquist').</title>
        <authorList>
            <person name="Bruna T."/>
            <person name="Aryal R."/>
            <person name="Dudchenko O."/>
            <person name="Sargent D.J."/>
            <person name="Mead D."/>
            <person name="Buti M."/>
            <person name="Cavallini A."/>
            <person name="Hytonen T."/>
            <person name="Andres J."/>
            <person name="Pham M."/>
            <person name="Weisz D."/>
            <person name="Mascagni F."/>
            <person name="Usai G."/>
            <person name="Natali L."/>
            <person name="Bassil N."/>
            <person name="Fernandez G.E."/>
            <person name="Lomsadze A."/>
            <person name="Armour M."/>
            <person name="Olukolu B."/>
            <person name="Poorten T."/>
            <person name="Britton C."/>
            <person name="Davik J."/>
            <person name="Ashrafi H."/>
            <person name="Aiden E.L."/>
            <person name="Borodovsky M."/>
            <person name="Worthington M."/>
        </authorList>
    </citation>
    <scope>NUCLEOTIDE SEQUENCE [LARGE SCALE GENOMIC DNA]</scope>
    <source>
        <strain evidence="1">PI 553951</strain>
    </source>
</reference>
<dbReference type="Proteomes" id="UP001457282">
    <property type="component" value="Unassembled WGS sequence"/>
</dbReference>
<name>A0AAW1X0I4_RUBAR</name>